<dbReference type="InterPro" id="IPR036034">
    <property type="entry name" value="PDZ_sf"/>
</dbReference>
<comment type="caution">
    <text evidence="2">The sequence shown here is derived from an EMBL/GenBank/DDBJ whole genome shotgun (WGS) entry which is preliminary data.</text>
</comment>
<organism evidence="2 3">
    <name type="scientific">Paralvinella palmiformis</name>
    <dbReference type="NCBI Taxonomy" id="53620"/>
    <lineage>
        <taxon>Eukaryota</taxon>
        <taxon>Metazoa</taxon>
        <taxon>Spiralia</taxon>
        <taxon>Lophotrochozoa</taxon>
        <taxon>Annelida</taxon>
        <taxon>Polychaeta</taxon>
        <taxon>Sedentaria</taxon>
        <taxon>Canalipalpata</taxon>
        <taxon>Terebellida</taxon>
        <taxon>Terebelliformia</taxon>
        <taxon>Alvinellidae</taxon>
        <taxon>Paralvinella</taxon>
    </lineage>
</organism>
<reference evidence="2" key="1">
    <citation type="journal article" date="2023" name="Mol. Biol. Evol.">
        <title>Third-Generation Sequencing Reveals the Adaptive Role of the Epigenome in Three Deep-Sea Polychaetes.</title>
        <authorList>
            <person name="Perez M."/>
            <person name="Aroh O."/>
            <person name="Sun Y."/>
            <person name="Lan Y."/>
            <person name="Juniper S.K."/>
            <person name="Young C.R."/>
            <person name="Angers B."/>
            <person name="Qian P.Y."/>
        </authorList>
    </citation>
    <scope>NUCLEOTIDE SEQUENCE</scope>
    <source>
        <strain evidence="2">P08H-3</strain>
    </source>
</reference>
<dbReference type="EMBL" id="JAODUP010000310">
    <property type="protein sequence ID" value="KAK2153027.1"/>
    <property type="molecule type" value="Genomic_DNA"/>
</dbReference>
<evidence type="ECO:0000313" key="2">
    <source>
        <dbReference type="EMBL" id="KAK2153027.1"/>
    </source>
</evidence>
<dbReference type="PROSITE" id="PS50106">
    <property type="entry name" value="PDZ"/>
    <property type="match status" value="1"/>
</dbReference>
<dbReference type="AlphaFoldDB" id="A0AAD9JH36"/>
<dbReference type="PANTHER" id="PTHR11324">
    <property type="entry name" value="IL16-RELATED"/>
    <property type="match status" value="1"/>
</dbReference>
<dbReference type="SUPFAM" id="SSF50156">
    <property type="entry name" value="PDZ domain-like"/>
    <property type="match status" value="1"/>
</dbReference>
<protein>
    <recommendedName>
        <fullName evidence="1">PDZ domain-containing protein</fullName>
    </recommendedName>
</protein>
<dbReference type="Proteomes" id="UP001208570">
    <property type="component" value="Unassembled WGS sequence"/>
</dbReference>
<name>A0AAD9JH36_9ANNE</name>
<evidence type="ECO:0000313" key="3">
    <source>
        <dbReference type="Proteomes" id="UP001208570"/>
    </source>
</evidence>
<accession>A0AAD9JH36</accession>
<evidence type="ECO:0000259" key="1">
    <source>
        <dbReference type="PROSITE" id="PS50106"/>
    </source>
</evidence>
<proteinExistence type="predicted"/>
<gene>
    <name evidence="2" type="ORF">LSH36_310g02016</name>
</gene>
<dbReference type="Pfam" id="PF00595">
    <property type="entry name" value="PDZ"/>
    <property type="match status" value="1"/>
</dbReference>
<keyword evidence="3" id="KW-1185">Reference proteome</keyword>
<feature type="domain" description="PDZ" evidence="1">
    <location>
        <begin position="91"/>
        <end position="177"/>
    </location>
</feature>
<dbReference type="InterPro" id="IPR001478">
    <property type="entry name" value="PDZ"/>
</dbReference>
<dbReference type="Gene3D" id="2.30.42.10">
    <property type="match status" value="1"/>
</dbReference>
<dbReference type="SMART" id="SM00228">
    <property type="entry name" value="PDZ"/>
    <property type="match status" value="1"/>
</dbReference>
<sequence length="198" mass="21686">MVIDLIKHLYLQMYLHIPTPFCSYTHAHTYTYYLIQDSISDVLFLHRTTPYFVPCLSGKCSYTGIVVNDCEHFVVIYHPGISNGSDQEVETVELHRDSSGSLGISITGGAHSPLGDLPIMIADLNPSGPGALSGRLKVGDYILAINGETTETMTQMAAVECLKSIEGAVILDIMHGNLVIAVNASMGHFLRRDYHTDT</sequence>